<gene>
    <name evidence="3" type="ORF">GACE_1893</name>
</gene>
<dbReference type="EC" id="3.1.4.-" evidence="1"/>
<evidence type="ECO:0000313" key="3">
    <source>
        <dbReference type="EMBL" id="AIY90919.1"/>
    </source>
</evidence>
<dbReference type="Gene3D" id="3.60.21.10">
    <property type="match status" value="1"/>
</dbReference>
<dbReference type="PANTHER" id="PTHR43165">
    <property type="entry name" value="METALLOPHOSPHOESTERASE"/>
    <property type="match status" value="1"/>
</dbReference>
<comment type="similarity">
    <text evidence="1">Belongs to the metallophosphoesterase superfamily. YfcE family.</text>
</comment>
<dbReference type="SUPFAM" id="SSF56300">
    <property type="entry name" value="Metallo-dependent phosphatases"/>
    <property type="match status" value="1"/>
</dbReference>
<dbReference type="InterPro" id="IPR041802">
    <property type="entry name" value="MPP_YfcE"/>
</dbReference>
<dbReference type="GeneID" id="24798467"/>
<dbReference type="CDD" id="cd00841">
    <property type="entry name" value="MPP_YfcE"/>
    <property type="match status" value="1"/>
</dbReference>
<accession>A0A0A7GFU0</accession>
<feature type="domain" description="Calcineurin-like phosphoesterase" evidence="2">
    <location>
        <begin position="1"/>
        <end position="145"/>
    </location>
</feature>
<sequence>MKFVAFSDTHDSIDAINDLISEIKNEKVDFFVHAGDVISPFALRRFSEIEKLYIAFGNNDGDRSKLTEIALEMGWVSGEVVYAEGIAVYHGTNPGLLKILEKKYDIVVTGHTHEARIVRDGSKLVINPGESCGYLTGKRSYAIYEDGVVSIVEF</sequence>
<dbReference type="PANTHER" id="PTHR43165:SF1">
    <property type="entry name" value="PHOSPHODIESTERASE MJ0936"/>
    <property type="match status" value="1"/>
</dbReference>
<evidence type="ECO:0000313" key="4">
    <source>
        <dbReference type="Proteomes" id="UP000030624"/>
    </source>
</evidence>
<dbReference type="InterPro" id="IPR024654">
    <property type="entry name" value="Calcineurin-like_PHP_lpxH"/>
</dbReference>
<organism evidence="3 4">
    <name type="scientific">Geoglobus acetivorans</name>
    <dbReference type="NCBI Taxonomy" id="565033"/>
    <lineage>
        <taxon>Archaea</taxon>
        <taxon>Methanobacteriati</taxon>
        <taxon>Methanobacteriota</taxon>
        <taxon>Archaeoglobi</taxon>
        <taxon>Archaeoglobales</taxon>
        <taxon>Archaeoglobaceae</taxon>
        <taxon>Geoglobus</taxon>
    </lineage>
</organism>
<dbReference type="RefSeq" id="WP_048092947.1">
    <property type="nucleotide sequence ID" value="NZ_CP009552.1"/>
</dbReference>
<keyword evidence="1" id="KW-0479">Metal-binding</keyword>
<dbReference type="eggNOG" id="arCOG01141">
    <property type="taxonomic scope" value="Archaea"/>
</dbReference>
<evidence type="ECO:0000256" key="1">
    <source>
        <dbReference type="RuleBase" id="RU362039"/>
    </source>
</evidence>
<protein>
    <recommendedName>
        <fullName evidence="1">Phosphoesterase</fullName>
        <ecNumber evidence="1">3.1.4.-</ecNumber>
    </recommendedName>
</protein>
<dbReference type="GO" id="GO:0016787">
    <property type="term" value="F:hydrolase activity"/>
    <property type="evidence" value="ECO:0007669"/>
    <property type="project" value="UniProtKB-UniRule"/>
</dbReference>
<name>A0A0A7GFU0_GEOAI</name>
<reference evidence="3 4" key="1">
    <citation type="journal article" date="2015" name="Appl. Environ. Microbiol.">
        <title>The Geoglobus acetivorans genome: Fe(III) reduction, acetate utilization, autotrophic growth, and degradation of aromatic compounds in a hyperthermophilic archaeon.</title>
        <authorList>
            <person name="Mardanov A.V."/>
            <person name="Slododkina G.B."/>
            <person name="Slobodkin A.I."/>
            <person name="Beletsky A.V."/>
            <person name="Gavrilov S.N."/>
            <person name="Kublanov I.V."/>
            <person name="Bonch-Osmolovskaya E.A."/>
            <person name="Skryabin K.G."/>
            <person name="Ravin N.V."/>
        </authorList>
    </citation>
    <scope>NUCLEOTIDE SEQUENCE [LARGE SCALE GENOMIC DNA]</scope>
    <source>
        <strain evidence="3 4">SBH6</strain>
    </source>
</reference>
<dbReference type="EMBL" id="CP009552">
    <property type="protein sequence ID" value="AIY90919.1"/>
    <property type="molecule type" value="Genomic_DNA"/>
</dbReference>
<dbReference type="KEGG" id="gac:GACE_1893"/>
<dbReference type="AlphaFoldDB" id="A0A0A7GFU0"/>
<comment type="cofactor">
    <cofactor evidence="1">
        <name>a divalent metal cation</name>
        <dbReference type="ChEBI" id="CHEBI:60240"/>
    </cofactor>
</comment>
<dbReference type="InterPro" id="IPR000979">
    <property type="entry name" value="Phosphodiesterase_MJ0936/Vps29"/>
</dbReference>
<dbReference type="InterPro" id="IPR029052">
    <property type="entry name" value="Metallo-depent_PP-like"/>
</dbReference>
<dbReference type="NCBIfam" id="TIGR00040">
    <property type="entry name" value="yfcE"/>
    <property type="match status" value="1"/>
</dbReference>
<proteinExistence type="inferred from homology"/>
<dbReference type="InterPro" id="IPR053193">
    <property type="entry name" value="MetalloPDE_YfcE-like"/>
</dbReference>
<dbReference type="Proteomes" id="UP000030624">
    <property type="component" value="Chromosome"/>
</dbReference>
<dbReference type="GO" id="GO:0046872">
    <property type="term" value="F:metal ion binding"/>
    <property type="evidence" value="ECO:0007669"/>
    <property type="project" value="UniProtKB-KW"/>
</dbReference>
<dbReference type="STRING" id="565033.GACE_1893"/>
<dbReference type="Pfam" id="PF12850">
    <property type="entry name" value="Metallophos_2"/>
    <property type="match status" value="1"/>
</dbReference>
<dbReference type="HOGENOM" id="CLU_063749_4_0_2"/>
<evidence type="ECO:0000259" key="2">
    <source>
        <dbReference type="Pfam" id="PF12850"/>
    </source>
</evidence>